<comment type="caution">
    <text evidence="1">The sequence shown here is derived from an EMBL/GenBank/DDBJ whole genome shotgun (WGS) entry which is preliminary data.</text>
</comment>
<reference evidence="1 2" key="1">
    <citation type="submission" date="2023-11" db="EMBL/GenBank/DDBJ databases">
        <title>Dfirmibasis_genome.</title>
        <authorList>
            <person name="Edelbroek B."/>
            <person name="Kjellin J."/>
            <person name="Jerlstrom-Hultqvist J."/>
            <person name="Soderbom F."/>
        </authorList>
    </citation>
    <scope>NUCLEOTIDE SEQUENCE [LARGE SCALE GENOMIC DNA]</scope>
    <source>
        <strain evidence="1 2">TNS-C-14</strain>
    </source>
</reference>
<evidence type="ECO:0000313" key="2">
    <source>
        <dbReference type="Proteomes" id="UP001344447"/>
    </source>
</evidence>
<organism evidence="1 2">
    <name type="scientific">Dictyostelium firmibasis</name>
    <dbReference type="NCBI Taxonomy" id="79012"/>
    <lineage>
        <taxon>Eukaryota</taxon>
        <taxon>Amoebozoa</taxon>
        <taxon>Evosea</taxon>
        <taxon>Eumycetozoa</taxon>
        <taxon>Dictyostelia</taxon>
        <taxon>Dictyosteliales</taxon>
        <taxon>Dictyosteliaceae</taxon>
        <taxon>Dictyostelium</taxon>
    </lineage>
</organism>
<keyword evidence="2" id="KW-1185">Reference proteome</keyword>
<evidence type="ECO:0000313" key="1">
    <source>
        <dbReference type="EMBL" id="KAK5581054.1"/>
    </source>
</evidence>
<proteinExistence type="predicted"/>
<dbReference type="Proteomes" id="UP001344447">
    <property type="component" value="Unassembled WGS sequence"/>
</dbReference>
<protein>
    <submittedName>
        <fullName evidence="1">Uncharacterized protein</fullName>
    </submittedName>
</protein>
<accession>A0AAN7TWD0</accession>
<name>A0AAN7TWD0_9MYCE</name>
<dbReference type="EMBL" id="JAVFKY010000002">
    <property type="protein sequence ID" value="KAK5581054.1"/>
    <property type="molecule type" value="Genomic_DNA"/>
</dbReference>
<gene>
    <name evidence="1" type="ORF">RB653_001082</name>
</gene>
<dbReference type="AlphaFoldDB" id="A0AAN7TWD0"/>
<sequence>MVEKRSFVSSNKKEEVFTKTIEIIEQDRKQYNYSVDNMQTYAQAIQPHFTMWVNAMHILGIGGEITEENCRDEMFGLKDEGNHSILCLDYFSQLGEFQLHHYADGYRIAKQVYQHLKKPMVILAFLIANELNSGVVEDLEKALSVLGVKDTTYVDVHKEADSITSEDGHAIKLLKVLEMENACVEDINMGIQLYRDFYNDIFLKN</sequence>